<dbReference type="GO" id="GO:0016020">
    <property type="term" value="C:membrane"/>
    <property type="evidence" value="ECO:0007669"/>
    <property type="project" value="GOC"/>
</dbReference>
<feature type="compositionally biased region" description="Basic and acidic residues" evidence="1">
    <location>
        <begin position="554"/>
        <end position="568"/>
    </location>
</feature>
<evidence type="ECO:0000256" key="1">
    <source>
        <dbReference type="SAM" id="MobiDB-lite"/>
    </source>
</evidence>
<reference evidence="3 4" key="1">
    <citation type="submission" date="2014-02" db="EMBL/GenBank/DDBJ databases">
        <authorList>
            <person name="Sibley D."/>
            <person name="Venepally P."/>
            <person name="Karamycheva S."/>
            <person name="Hadjithomas M."/>
            <person name="Khan A."/>
            <person name="Brunk B."/>
            <person name="Roos D."/>
            <person name="Caler E."/>
            <person name="Lorenzi H."/>
        </authorList>
    </citation>
    <scope>NUCLEOTIDE SEQUENCE [LARGE SCALE GENOMIC DNA]</scope>
    <source>
        <strain evidence="3 4">GAB2-2007-GAL-DOM2</strain>
    </source>
</reference>
<name>A0A086JTW9_TOXGO</name>
<comment type="caution">
    <text evidence="3">The sequence shown here is derived from an EMBL/GenBank/DDBJ whole genome shotgun (WGS) entry which is preliminary data.</text>
</comment>
<evidence type="ECO:0000313" key="4">
    <source>
        <dbReference type="Proteomes" id="UP000028837"/>
    </source>
</evidence>
<dbReference type="Gene3D" id="3.40.50.10330">
    <property type="entry name" value="Probable inorganic polyphosphate/atp-NAD kinase, domain 1"/>
    <property type="match status" value="1"/>
</dbReference>
<feature type="transmembrane region" description="Helical" evidence="2">
    <location>
        <begin position="236"/>
        <end position="257"/>
    </location>
</feature>
<keyword evidence="2" id="KW-0472">Membrane</keyword>
<feature type="region of interest" description="Disordered" evidence="1">
    <location>
        <begin position="404"/>
        <end position="434"/>
    </location>
</feature>
<dbReference type="InterPro" id="IPR050187">
    <property type="entry name" value="Lipid_Phosphate_FormReg"/>
</dbReference>
<dbReference type="InterPro" id="IPR017438">
    <property type="entry name" value="ATP-NAD_kinase_N"/>
</dbReference>
<dbReference type="SUPFAM" id="SSF111331">
    <property type="entry name" value="NAD kinase/diacylglycerol kinase-like"/>
    <property type="match status" value="2"/>
</dbReference>
<dbReference type="GO" id="GO:0006665">
    <property type="term" value="P:sphingolipid metabolic process"/>
    <property type="evidence" value="ECO:0007669"/>
    <property type="project" value="TreeGrafter"/>
</dbReference>
<evidence type="ECO:0000313" key="3">
    <source>
        <dbReference type="EMBL" id="KFG35587.1"/>
    </source>
</evidence>
<dbReference type="Gene3D" id="2.60.200.40">
    <property type="match status" value="2"/>
</dbReference>
<dbReference type="OrthoDB" id="530923at2759"/>
<dbReference type="EMBL" id="AHZU02001158">
    <property type="protein sequence ID" value="KFG35587.1"/>
    <property type="molecule type" value="Genomic_DNA"/>
</dbReference>
<keyword evidence="2" id="KW-1133">Transmembrane helix</keyword>
<dbReference type="GO" id="GO:0001727">
    <property type="term" value="F:lipid kinase activity"/>
    <property type="evidence" value="ECO:0007669"/>
    <property type="project" value="TreeGrafter"/>
</dbReference>
<proteinExistence type="predicted"/>
<dbReference type="VEuPathDB" id="ToxoDB:TGDOM2_253710"/>
<keyword evidence="2 3" id="KW-0812">Transmembrane</keyword>
<feature type="region of interest" description="Disordered" evidence="1">
    <location>
        <begin position="515"/>
        <end position="591"/>
    </location>
</feature>
<dbReference type="InterPro" id="IPR016064">
    <property type="entry name" value="NAD/diacylglycerol_kinase_sf"/>
</dbReference>
<organism evidence="3 4">
    <name type="scientific">Toxoplasma gondii GAB2-2007-GAL-DOM2</name>
    <dbReference type="NCBI Taxonomy" id="1130820"/>
    <lineage>
        <taxon>Eukaryota</taxon>
        <taxon>Sar</taxon>
        <taxon>Alveolata</taxon>
        <taxon>Apicomplexa</taxon>
        <taxon>Conoidasida</taxon>
        <taxon>Coccidia</taxon>
        <taxon>Eucoccidiorida</taxon>
        <taxon>Eimeriorina</taxon>
        <taxon>Sarcocystidae</taxon>
        <taxon>Toxoplasma</taxon>
    </lineage>
</organism>
<protein>
    <submittedName>
        <fullName evidence="3">Putative transmembrane protein</fullName>
    </submittedName>
</protein>
<feature type="transmembrane region" description="Helical" evidence="2">
    <location>
        <begin position="142"/>
        <end position="165"/>
    </location>
</feature>
<sequence>MAVLHSRESDRTSFVAAADLPSAPCRRCSGDDPGELPGGFCFCSCHEARDREFAGSLDPPVESIDELRRLASDFTAAAADAAVCNAVVAQAAAASQLGEAEEQFRKKFVLASGVDARRVLPKSKVKFPDDRNSLLNTIPYCVPYVATALALYALFIIVAAVRPLYKIVTYHVSTRGDPRSETGKQMFSNSVVPTSSEVVFPLVDEEDYPYEFCSRGLSTAKQMNFFIRVLCCSEEFLPTLWLSWCQLLFCILVHLWVVRHHLFHLVRQKFRPYDVAGEFTLDETSVEKTTQYVSALQPQSPLNGRYGFVNLKGHIRQILALINPTSGGRMAMTYYQQLILPELLLLFGSDTKVLPIVLDEKNEEFVCAFIHRWSHVFDLCLILGGDGSYHSIVNLLIRAGLEKRHNDSGDDEGPPNSKEAPAGEGLSPGSDSWFDSNRRRSTVWTRKCHSCRKKKCIFPIDLPISPVPLGTSNTWCSEFVFSYAGPIAAKCYAANARQAAAATMEQLEREKAKLSRRDSYHFAHPEQTSTDEGLELVSSETENKFQNKKQTSNLRDEEGKTVSLDDSKSSSFSGTQTTSRMETCDGYDSDRGCVSSTSPSLSTEFVDPAPPAASQSLYQAIPGICDSSKYPSVAAQAAARAAVDVAALARTEASFAASNAGTGAFFRDCNAGVKAEEAAVAAEVACDAAARVAKATHIGGPGSWENLASPSCSDDACVSKRMDECPGETERTRDSKVLDSEMPAARIVASLAALHRNDSADLAECSRLLAPAPTPELKGVRLAKHHLRVAKMMDELATKMGPGKDKNMMQLGRESLLHFWMRRLQESRTTRINALLVEAGGERHICCNSLEFGFIGTAQVHSEDTRWTGHMRYTLAFLYQLLMRRTFPAYITATLPNNEVVHRIGDYMVVALDVIQHWTDDRPVARQAQMDGPCAWLLLMNGEISRARLWAYTSDLRRLSMAEEKGLEMLPVKRVHIKLTEPGIYGLDGEVYRHGGELTFTMLPGPIRVCVSEFDQLIAHPAGGHRWMKCIRRDLTE</sequence>
<dbReference type="PANTHER" id="PTHR12358">
    <property type="entry name" value="SPHINGOSINE KINASE"/>
    <property type="match status" value="1"/>
</dbReference>
<evidence type="ECO:0000256" key="2">
    <source>
        <dbReference type="SAM" id="Phobius"/>
    </source>
</evidence>
<feature type="compositionally biased region" description="Low complexity" evidence="1">
    <location>
        <begin position="569"/>
        <end position="579"/>
    </location>
</feature>
<dbReference type="PANTHER" id="PTHR12358:SF54">
    <property type="entry name" value="SPHINGOSINE KINASE RELATED PROTEIN"/>
    <property type="match status" value="1"/>
</dbReference>
<feature type="compositionally biased region" description="Basic and acidic residues" evidence="1">
    <location>
        <begin position="515"/>
        <end position="524"/>
    </location>
</feature>
<dbReference type="Proteomes" id="UP000028837">
    <property type="component" value="Unassembled WGS sequence"/>
</dbReference>
<gene>
    <name evidence="3" type="ORF">TGDOM2_253710</name>
</gene>
<accession>A0A086JTW9</accession>
<dbReference type="AlphaFoldDB" id="A0A086JTW9"/>